<dbReference type="NCBIfam" id="NF041728">
    <property type="entry name" value="BPSL0761_fam"/>
    <property type="match status" value="1"/>
</dbReference>
<dbReference type="EMBL" id="PDWW01000027">
    <property type="protein sequence ID" value="KAF1723493.1"/>
    <property type="molecule type" value="Genomic_DNA"/>
</dbReference>
<comment type="caution">
    <text evidence="1">The sequence shown here is derived from an EMBL/GenBank/DDBJ whole genome shotgun (WGS) entry which is preliminary data.</text>
</comment>
<sequence length="94" mass="10773">MTMPDERTRALLWAGSFLVDIARDEALPVYIRRRAATIARHFPTVEDVTWLAESIRESVLSIQLASPDQALPEQSDWDFEPLRHSTRLSWPDGP</sequence>
<proteinExistence type="predicted"/>
<protein>
    <submittedName>
        <fullName evidence="1">Uncharacterized protein</fullName>
    </submittedName>
</protein>
<organism evidence="1 2">
    <name type="scientific">Pseudoxanthomonas japonensis</name>
    <dbReference type="NCBI Taxonomy" id="69284"/>
    <lineage>
        <taxon>Bacteria</taxon>
        <taxon>Pseudomonadati</taxon>
        <taxon>Pseudomonadota</taxon>
        <taxon>Gammaproteobacteria</taxon>
        <taxon>Lysobacterales</taxon>
        <taxon>Lysobacteraceae</taxon>
        <taxon>Pseudoxanthomonas</taxon>
    </lineage>
</organism>
<accession>A0ABQ6ZDY2</accession>
<dbReference type="Proteomes" id="UP000781710">
    <property type="component" value="Unassembled WGS sequence"/>
</dbReference>
<keyword evidence="2" id="KW-1185">Reference proteome</keyword>
<reference evidence="1 2" key="1">
    <citation type="submission" date="2017-10" db="EMBL/GenBank/DDBJ databases">
        <title>Whole genome sequencing of members of genus Pseudoxanthomonas.</title>
        <authorList>
            <person name="Kumar S."/>
            <person name="Bansal K."/>
            <person name="Kaur A."/>
            <person name="Patil P."/>
            <person name="Sharma S."/>
            <person name="Patil P.B."/>
        </authorList>
    </citation>
    <scope>NUCLEOTIDE SEQUENCE [LARGE SCALE GENOMIC DNA]</scope>
    <source>
        <strain evidence="1 2">DSM 17109</strain>
    </source>
</reference>
<gene>
    <name evidence="1" type="ORF">CSC78_15770</name>
</gene>
<name>A0ABQ6ZDY2_9GAMM</name>
<evidence type="ECO:0000313" key="1">
    <source>
        <dbReference type="EMBL" id="KAF1723493.1"/>
    </source>
</evidence>
<evidence type="ECO:0000313" key="2">
    <source>
        <dbReference type="Proteomes" id="UP000781710"/>
    </source>
</evidence>
<dbReference type="InterPro" id="IPR049723">
    <property type="entry name" value="BPSL0761-like"/>
</dbReference>